<reference evidence="1" key="1">
    <citation type="submission" date="2020-06" db="EMBL/GenBank/DDBJ databases">
        <title>WGS assembly of Ceratodon purpureus strain R40.</title>
        <authorList>
            <person name="Carey S.B."/>
            <person name="Jenkins J."/>
            <person name="Shu S."/>
            <person name="Lovell J.T."/>
            <person name="Sreedasyam A."/>
            <person name="Maumus F."/>
            <person name="Tiley G.P."/>
            <person name="Fernandez-Pozo N."/>
            <person name="Barry K."/>
            <person name="Chen C."/>
            <person name="Wang M."/>
            <person name="Lipzen A."/>
            <person name="Daum C."/>
            <person name="Saski C.A."/>
            <person name="Payton A.C."/>
            <person name="Mcbreen J.C."/>
            <person name="Conrad R.E."/>
            <person name="Kollar L.M."/>
            <person name="Olsson S."/>
            <person name="Huttunen S."/>
            <person name="Landis J.B."/>
            <person name="Wickett N.J."/>
            <person name="Johnson M.G."/>
            <person name="Rensing S.A."/>
            <person name="Grimwood J."/>
            <person name="Schmutz J."/>
            <person name="Mcdaniel S.F."/>
        </authorList>
    </citation>
    <scope>NUCLEOTIDE SEQUENCE</scope>
    <source>
        <strain evidence="1">R40</strain>
    </source>
</reference>
<organism evidence="1 2">
    <name type="scientific">Ceratodon purpureus</name>
    <name type="common">Fire moss</name>
    <name type="synonym">Dicranum purpureum</name>
    <dbReference type="NCBI Taxonomy" id="3225"/>
    <lineage>
        <taxon>Eukaryota</taxon>
        <taxon>Viridiplantae</taxon>
        <taxon>Streptophyta</taxon>
        <taxon>Embryophyta</taxon>
        <taxon>Bryophyta</taxon>
        <taxon>Bryophytina</taxon>
        <taxon>Bryopsida</taxon>
        <taxon>Dicranidae</taxon>
        <taxon>Pseudoditrichales</taxon>
        <taxon>Ditrichaceae</taxon>
        <taxon>Ceratodon</taxon>
    </lineage>
</organism>
<evidence type="ECO:0000313" key="2">
    <source>
        <dbReference type="Proteomes" id="UP000822688"/>
    </source>
</evidence>
<accession>A0A8T0HVQ0</accession>
<dbReference type="Proteomes" id="UP000822688">
    <property type="component" value="Chromosome V"/>
</dbReference>
<gene>
    <name evidence="1" type="ORF">KC19_VG290700</name>
</gene>
<evidence type="ECO:0000313" key="1">
    <source>
        <dbReference type="EMBL" id="KAG0574781.1"/>
    </source>
</evidence>
<dbReference type="AlphaFoldDB" id="A0A8T0HVQ0"/>
<keyword evidence="2" id="KW-1185">Reference proteome</keyword>
<protein>
    <submittedName>
        <fullName evidence="1">Uncharacterized protein</fullName>
    </submittedName>
</protein>
<proteinExistence type="predicted"/>
<name>A0A8T0HVQ0_CERPU</name>
<dbReference type="EMBL" id="CM026426">
    <property type="protein sequence ID" value="KAG0574781.1"/>
    <property type="molecule type" value="Genomic_DNA"/>
</dbReference>
<sequence length="104" mass="11736">MKVKTVHMDAGLGRTGRTSRLHYWDYMCHLEELLPPILGSALNPIILDSSNEDQVTRPLCCGQYATAETRTTSTFGSIQGSNPFLKIVNFDESWKGKNRPHRKT</sequence>
<comment type="caution">
    <text evidence="1">The sequence shown here is derived from an EMBL/GenBank/DDBJ whole genome shotgun (WGS) entry which is preliminary data.</text>
</comment>